<dbReference type="InterPro" id="IPR024961">
    <property type="entry name" value="T2SS_GspC_N"/>
</dbReference>
<evidence type="ECO:0000256" key="4">
    <source>
        <dbReference type="ARBA" id="ARBA00022519"/>
    </source>
</evidence>
<dbReference type="Pfam" id="PF11356">
    <property type="entry name" value="T2SSC"/>
    <property type="match status" value="1"/>
</dbReference>
<evidence type="ECO:0000256" key="9">
    <source>
        <dbReference type="SAM" id="Phobius"/>
    </source>
</evidence>
<feature type="domain" description="Type II secretion system protein GspC N-terminal" evidence="10">
    <location>
        <begin position="61"/>
        <end position="164"/>
    </location>
</feature>
<dbReference type="Proteomes" id="UP000041595">
    <property type="component" value="Unassembled WGS sequence"/>
</dbReference>
<dbReference type="Gene3D" id="2.30.30.830">
    <property type="match status" value="1"/>
</dbReference>
<accession>A0A0T9TT68</accession>
<evidence type="ECO:0000259" key="10">
    <source>
        <dbReference type="Pfam" id="PF11356"/>
    </source>
</evidence>
<evidence type="ECO:0000256" key="2">
    <source>
        <dbReference type="ARBA" id="ARBA00022448"/>
    </source>
</evidence>
<keyword evidence="2" id="KW-0813">Transport</keyword>
<comment type="subcellular location">
    <subcellularLocation>
        <location evidence="1">Cell inner membrane</location>
    </subcellularLocation>
</comment>
<evidence type="ECO:0000256" key="8">
    <source>
        <dbReference type="ARBA" id="ARBA00023136"/>
    </source>
</evidence>
<keyword evidence="3" id="KW-1003">Cell membrane</keyword>
<organism evidence="11 12">
    <name type="scientific">Yersinia aldovae</name>
    <dbReference type="NCBI Taxonomy" id="29483"/>
    <lineage>
        <taxon>Bacteria</taxon>
        <taxon>Pseudomonadati</taxon>
        <taxon>Pseudomonadota</taxon>
        <taxon>Gammaproteobacteria</taxon>
        <taxon>Enterobacterales</taxon>
        <taxon>Yersiniaceae</taxon>
        <taxon>Yersinia</taxon>
    </lineage>
</organism>
<dbReference type="GO" id="GO:0015031">
    <property type="term" value="P:protein transport"/>
    <property type="evidence" value="ECO:0007669"/>
    <property type="project" value="UniProtKB-KW"/>
</dbReference>
<dbReference type="AlphaFoldDB" id="A0A0T9TT68"/>
<sequence length="166" mass="19092">MLYLSRDISITLFRFFIFNIKYLIEWLIIFIVIYNVGAGLKGLLVKDEFVLPVLYDGNVESAEEKSEIVFAVEKIKKFGMFTKKTVKKNDNFNRVTPGDYTGGIRLLGTISHSEEIKSMAILDVNGEHETYYTHDVFDEDTTKIVRILSGQVIIERDGSYYSLNIQ</sequence>
<evidence type="ECO:0000256" key="7">
    <source>
        <dbReference type="ARBA" id="ARBA00022989"/>
    </source>
</evidence>
<evidence type="ECO:0000256" key="3">
    <source>
        <dbReference type="ARBA" id="ARBA00022475"/>
    </source>
</evidence>
<dbReference type="EMBL" id="CQEJ01000008">
    <property type="protein sequence ID" value="CNL00765.1"/>
    <property type="molecule type" value="Genomic_DNA"/>
</dbReference>
<proteinExistence type="predicted"/>
<evidence type="ECO:0000313" key="11">
    <source>
        <dbReference type="EMBL" id="CNL00765.1"/>
    </source>
</evidence>
<dbReference type="STRING" id="1453495.AT01_1670"/>
<evidence type="ECO:0000256" key="5">
    <source>
        <dbReference type="ARBA" id="ARBA00022692"/>
    </source>
</evidence>
<dbReference type="GO" id="GO:0005886">
    <property type="term" value="C:plasma membrane"/>
    <property type="evidence" value="ECO:0007669"/>
    <property type="project" value="UniProtKB-SubCell"/>
</dbReference>
<reference evidence="11 12" key="1">
    <citation type="submission" date="2015-03" db="EMBL/GenBank/DDBJ databases">
        <authorList>
            <person name="Murphy D."/>
        </authorList>
    </citation>
    <scope>NUCLEOTIDE SEQUENCE [LARGE SCALE GENOMIC DNA]</scope>
    <source>
        <strain evidence="11 12">IP06005</strain>
    </source>
</reference>
<keyword evidence="4" id="KW-0997">Cell inner membrane</keyword>
<keyword evidence="7 9" id="KW-1133">Transmembrane helix</keyword>
<name>A0A0T9TT68_YERAL</name>
<evidence type="ECO:0000256" key="1">
    <source>
        <dbReference type="ARBA" id="ARBA00004533"/>
    </source>
</evidence>
<evidence type="ECO:0000256" key="6">
    <source>
        <dbReference type="ARBA" id="ARBA00022927"/>
    </source>
</evidence>
<keyword evidence="6" id="KW-0653">Protein transport</keyword>
<protein>
    <submittedName>
        <fullName evidence="11">General secretion pathway protein C</fullName>
    </submittedName>
</protein>
<keyword evidence="8 9" id="KW-0472">Membrane</keyword>
<feature type="transmembrane region" description="Helical" evidence="9">
    <location>
        <begin position="12"/>
        <end position="36"/>
    </location>
</feature>
<evidence type="ECO:0000313" key="12">
    <source>
        <dbReference type="Proteomes" id="UP000041595"/>
    </source>
</evidence>
<keyword evidence="5 9" id="KW-0812">Transmembrane</keyword>
<gene>
    <name evidence="11" type="primary">outC</name>
    <name evidence="11" type="ORF">ERS137965_01754</name>
</gene>